<feature type="transmembrane region" description="Helical" evidence="1">
    <location>
        <begin position="52"/>
        <end position="76"/>
    </location>
</feature>
<dbReference type="Proteomes" id="UP000265520">
    <property type="component" value="Unassembled WGS sequence"/>
</dbReference>
<keyword evidence="2" id="KW-0695">RNA-directed DNA polymerase</keyword>
<keyword evidence="1" id="KW-0812">Transmembrane</keyword>
<keyword evidence="2" id="KW-0548">Nucleotidyltransferase</keyword>
<dbReference type="PANTHER" id="PTHR33116">
    <property type="entry name" value="REVERSE TRANSCRIPTASE ZINC-BINDING DOMAIN-CONTAINING PROTEIN-RELATED-RELATED"/>
    <property type="match status" value="1"/>
</dbReference>
<evidence type="ECO:0000313" key="2">
    <source>
        <dbReference type="EMBL" id="MCI35662.1"/>
    </source>
</evidence>
<sequence length="100" mass="11375">MTVASTFLNCRIGSIPFKYLGLPVGANSRRVSTWDPLLESLRKWLGAWGNKYVSLGGCIVLLNSVLNAIPIFFLSYMKIPVQVWKSIRRIQREFLWGGTR</sequence>
<dbReference type="AlphaFoldDB" id="A0A392RHQ7"/>
<organism evidence="2 3">
    <name type="scientific">Trifolium medium</name>
    <dbReference type="NCBI Taxonomy" id="97028"/>
    <lineage>
        <taxon>Eukaryota</taxon>
        <taxon>Viridiplantae</taxon>
        <taxon>Streptophyta</taxon>
        <taxon>Embryophyta</taxon>
        <taxon>Tracheophyta</taxon>
        <taxon>Spermatophyta</taxon>
        <taxon>Magnoliopsida</taxon>
        <taxon>eudicotyledons</taxon>
        <taxon>Gunneridae</taxon>
        <taxon>Pentapetalae</taxon>
        <taxon>rosids</taxon>
        <taxon>fabids</taxon>
        <taxon>Fabales</taxon>
        <taxon>Fabaceae</taxon>
        <taxon>Papilionoideae</taxon>
        <taxon>50 kb inversion clade</taxon>
        <taxon>NPAAA clade</taxon>
        <taxon>Hologalegina</taxon>
        <taxon>IRL clade</taxon>
        <taxon>Trifolieae</taxon>
        <taxon>Trifolium</taxon>
    </lineage>
</organism>
<dbReference type="PANTHER" id="PTHR33116:SF78">
    <property type="entry name" value="OS12G0587133 PROTEIN"/>
    <property type="match status" value="1"/>
</dbReference>
<keyword evidence="1" id="KW-0472">Membrane</keyword>
<dbReference type="EMBL" id="LXQA010225609">
    <property type="protein sequence ID" value="MCI35662.1"/>
    <property type="molecule type" value="Genomic_DNA"/>
</dbReference>
<keyword evidence="1" id="KW-1133">Transmembrane helix</keyword>
<evidence type="ECO:0000256" key="1">
    <source>
        <dbReference type="SAM" id="Phobius"/>
    </source>
</evidence>
<accession>A0A392RHQ7</accession>
<feature type="non-terminal residue" evidence="2">
    <location>
        <position position="100"/>
    </location>
</feature>
<evidence type="ECO:0000313" key="3">
    <source>
        <dbReference type="Proteomes" id="UP000265520"/>
    </source>
</evidence>
<keyword evidence="3" id="KW-1185">Reference proteome</keyword>
<name>A0A392RHQ7_9FABA</name>
<comment type="caution">
    <text evidence="2">The sequence shown here is derived from an EMBL/GenBank/DDBJ whole genome shotgun (WGS) entry which is preliminary data.</text>
</comment>
<reference evidence="2 3" key="1">
    <citation type="journal article" date="2018" name="Front. Plant Sci.">
        <title>Red Clover (Trifolium pratense) and Zigzag Clover (T. medium) - A Picture of Genomic Similarities and Differences.</title>
        <authorList>
            <person name="Dluhosova J."/>
            <person name="Istvanek J."/>
            <person name="Nedelnik J."/>
            <person name="Repkova J."/>
        </authorList>
    </citation>
    <scope>NUCLEOTIDE SEQUENCE [LARGE SCALE GENOMIC DNA]</scope>
    <source>
        <strain evidence="3">cv. 10/8</strain>
        <tissue evidence="2">Leaf</tissue>
    </source>
</reference>
<protein>
    <submittedName>
        <fullName evidence="2">RNA-directed DNA polymerase (Reverse transcriptase)</fullName>
    </submittedName>
</protein>
<proteinExistence type="predicted"/>
<dbReference type="GO" id="GO:0003964">
    <property type="term" value="F:RNA-directed DNA polymerase activity"/>
    <property type="evidence" value="ECO:0007669"/>
    <property type="project" value="UniProtKB-KW"/>
</dbReference>
<keyword evidence="2" id="KW-0808">Transferase</keyword>